<dbReference type="Proteomes" id="UP000282311">
    <property type="component" value="Unassembled WGS sequence"/>
</dbReference>
<proteinExistence type="predicted"/>
<dbReference type="RefSeq" id="WP_120751425.1">
    <property type="nucleotide sequence ID" value="NZ_RBAH01000037.1"/>
</dbReference>
<dbReference type="OrthoDB" id="2573514at2"/>
<reference evidence="2 3" key="1">
    <citation type="journal article" date="2007" name="Int. J. Syst. Evol. Microbiol.">
        <title>Paenibacillus ginsengarvi sp. nov., isolated from soil from ginseng cultivation.</title>
        <authorList>
            <person name="Yoon M.H."/>
            <person name="Ten L.N."/>
            <person name="Im W.T."/>
        </authorList>
    </citation>
    <scope>NUCLEOTIDE SEQUENCE [LARGE SCALE GENOMIC DNA]</scope>
    <source>
        <strain evidence="2 3">KCTC 13059</strain>
    </source>
</reference>
<gene>
    <name evidence="2" type="ORF">D7M11_32360</name>
</gene>
<evidence type="ECO:0000313" key="2">
    <source>
        <dbReference type="EMBL" id="RKN65457.1"/>
    </source>
</evidence>
<dbReference type="AlphaFoldDB" id="A0A3B0AZV5"/>
<name>A0A3B0AZV5_9BACL</name>
<keyword evidence="3" id="KW-1185">Reference proteome</keyword>
<evidence type="ECO:0000313" key="3">
    <source>
        <dbReference type="Proteomes" id="UP000282311"/>
    </source>
</evidence>
<feature type="chain" id="PRO_5017275792" evidence="1">
    <location>
        <begin position="28"/>
        <end position="253"/>
    </location>
</feature>
<comment type="caution">
    <text evidence="2">The sequence shown here is derived from an EMBL/GenBank/DDBJ whole genome shotgun (WGS) entry which is preliminary data.</text>
</comment>
<feature type="signal peptide" evidence="1">
    <location>
        <begin position="1"/>
        <end position="27"/>
    </location>
</feature>
<keyword evidence="1" id="KW-0732">Signal</keyword>
<organism evidence="2 3">
    <name type="scientific">Paenibacillus ginsengarvi</name>
    <dbReference type="NCBI Taxonomy" id="400777"/>
    <lineage>
        <taxon>Bacteria</taxon>
        <taxon>Bacillati</taxon>
        <taxon>Bacillota</taxon>
        <taxon>Bacilli</taxon>
        <taxon>Bacillales</taxon>
        <taxon>Paenibacillaceae</taxon>
        <taxon>Paenibacillus</taxon>
    </lineage>
</organism>
<sequence>MKKAVKHVLSAFLLVCSLFVFSSLAFADAALDFEITSVGYENGVLTANGKFTNTGDKAIEKVNKVDVKIFLYNDAGDSKQVADHYFTDLALPLAPGQSMDYTLEFPDVAEYVDATKWSAEEGDWEFIYIEEAAPAAEAPAVETPAAAEEAPAALDFVITSVAYENGKLTAIGKFTNTGGKNIEKADSVNVKITLHNDAGDSKQVADHVFTDLTLHLKPGEEMEYSLEFTDVPEYTDAKQWSAEESDWVFTYFE</sequence>
<accession>A0A3B0AZV5</accession>
<dbReference type="EMBL" id="RBAH01000037">
    <property type="protein sequence ID" value="RKN65457.1"/>
    <property type="molecule type" value="Genomic_DNA"/>
</dbReference>
<protein>
    <submittedName>
        <fullName evidence="2">Cna B-type domain-containing protein</fullName>
    </submittedName>
</protein>
<evidence type="ECO:0000256" key="1">
    <source>
        <dbReference type="SAM" id="SignalP"/>
    </source>
</evidence>